<keyword evidence="3" id="KW-1185">Reference proteome</keyword>
<dbReference type="PANTHER" id="PTHR48100">
    <property type="entry name" value="BROAD-SPECIFICITY PHOSPHATASE YOR283W-RELATED"/>
    <property type="match status" value="1"/>
</dbReference>
<evidence type="ECO:0000313" key="2">
    <source>
        <dbReference type="EMBL" id="OOY35269.1"/>
    </source>
</evidence>
<reference evidence="1 3" key="1">
    <citation type="journal article" date="2014" name="BMC Genomics">
        <title>The genome of the intracellular bacterium of the coastal bivalve, Solemya velum: a blueprint for thriving in and out of symbiosis.</title>
        <authorList>
            <person name="Dmytrenko O."/>
            <person name="Russell S.L."/>
            <person name="Loo W.T."/>
            <person name="Fontanez K.M."/>
            <person name="Liao L."/>
            <person name="Roeselers G."/>
            <person name="Sharma R."/>
            <person name="Stewart F.J."/>
            <person name="Newton I.L."/>
            <person name="Woyke T."/>
            <person name="Wu D."/>
            <person name="Lang J.M."/>
            <person name="Eisen J.A."/>
            <person name="Cavanaugh C.M."/>
        </authorList>
    </citation>
    <scope>NUCLEOTIDE SEQUENCE [LARGE SCALE GENOMIC DNA]</scope>
    <source>
        <strain evidence="1 3">WH</strain>
    </source>
</reference>
<dbReference type="Pfam" id="PF00300">
    <property type="entry name" value="His_Phos_1"/>
    <property type="match status" value="1"/>
</dbReference>
<proteinExistence type="predicted"/>
<reference evidence="2 4" key="2">
    <citation type="submission" date="2016-11" db="EMBL/GenBank/DDBJ databases">
        <title>Mixed transmission modes and dynamic genome evolution in an obligate animal-bacterial symbiosis.</title>
        <authorList>
            <person name="Russell S.L."/>
            <person name="Corbett-Detig R.B."/>
            <person name="Cavanaugh C.M."/>
        </authorList>
    </citation>
    <scope>NUCLEOTIDE SEQUENCE [LARGE SCALE GENOMIC DNA]</scope>
    <source>
        <strain evidence="2">MA-KB16</strain>
    </source>
</reference>
<dbReference type="PIRSF" id="PIRSF000709">
    <property type="entry name" value="6PFK_2-Ptase"/>
    <property type="match status" value="1"/>
</dbReference>
<dbReference type="GO" id="GO:0005737">
    <property type="term" value="C:cytoplasm"/>
    <property type="evidence" value="ECO:0007669"/>
    <property type="project" value="TreeGrafter"/>
</dbReference>
<dbReference type="OrthoDB" id="9783269at2"/>
<dbReference type="SUPFAM" id="SSF53254">
    <property type="entry name" value="Phosphoglycerate mutase-like"/>
    <property type="match status" value="1"/>
</dbReference>
<dbReference type="Proteomes" id="UP000190962">
    <property type="component" value="Unassembled WGS sequence"/>
</dbReference>
<dbReference type="eggNOG" id="COG0406">
    <property type="taxonomic scope" value="Bacteria"/>
</dbReference>
<evidence type="ECO:0000313" key="3">
    <source>
        <dbReference type="Proteomes" id="UP000030856"/>
    </source>
</evidence>
<dbReference type="InterPro" id="IPR013078">
    <property type="entry name" value="His_Pase_superF_clade-1"/>
</dbReference>
<dbReference type="PANTHER" id="PTHR48100:SF1">
    <property type="entry name" value="HISTIDINE PHOSPHATASE FAMILY PROTEIN-RELATED"/>
    <property type="match status" value="1"/>
</dbReference>
<accession>A0A0B0HA33</accession>
<dbReference type="CDD" id="cd07067">
    <property type="entry name" value="HP_PGM_like"/>
    <property type="match status" value="1"/>
</dbReference>
<dbReference type="STRING" id="2340.JV46_24560"/>
<dbReference type="AlphaFoldDB" id="A0A0B0HA33"/>
<dbReference type="GO" id="GO:0016791">
    <property type="term" value="F:phosphatase activity"/>
    <property type="evidence" value="ECO:0007669"/>
    <property type="project" value="TreeGrafter"/>
</dbReference>
<evidence type="ECO:0000313" key="4">
    <source>
        <dbReference type="Proteomes" id="UP000190962"/>
    </source>
</evidence>
<organism evidence="1 3">
    <name type="scientific">Solemya velum gill symbiont</name>
    <dbReference type="NCBI Taxonomy" id="2340"/>
    <lineage>
        <taxon>Bacteria</taxon>
        <taxon>Pseudomonadati</taxon>
        <taxon>Pseudomonadota</taxon>
        <taxon>Gammaproteobacteria</taxon>
        <taxon>sulfur-oxidizing symbionts</taxon>
    </lineage>
</organism>
<comment type="caution">
    <text evidence="1">The sequence shown here is derived from an EMBL/GenBank/DDBJ whole genome shotgun (WGS) entry which is preliminary data.</text>
</comment>
<protein>
    <submittedName>
        <fullName evidence="1">Fructose-2,6-bisphosphatase</fullName>
    </submittedName>
    <submittedName>
        <fullName evidence="2">Histidine phosphatase family protein</fullName>
    </submittedName>
</protein>
<dbReference type="EMBL" id="MPNX01000006">
    <property type="protein sequence ID" value="OOY35269.1"/>
    <property type="molecule type" value="Genomic_DNA"/>
</dbReference>
<dbReference type="InterPro" id="IPR050275">
    <property type="entry name" value="PGM_Phosphatase"/>
</dbReference>
<gene>
    <name evidence="2" type="ORF">BOV88_05990</name>
    <name evidence="1" type="ORF">JV46_24560</name>
</gene>
<dbReference type="InterPro" id="IPR029033">
    <property type="entry name" value="His_PPase_superfam"/>
</dbReference>
<dbReference type="GeneID" id="86990397"/>
<dbReference type="SMART" id="SM00855">
    <property type="entry name" value="PGAM"/>
    <property type="match status" value="1"/>
</dbReference>
<name>A0A0B0HA33_SOVGS</name>
<dbReference type="PATRIC" id="fig|2340.3.peg.2369"/>
<dbReference type="EMBL" id="JRAA01000003">
    <property type="protein sequence ID" value="KHF24296.1"/>
    <property type="molecule type" value="Genomic_DNA"/>
</dbReference>
<dbReference type="Gene3D" id="3.40.50.1240">
    <property type="entry name" value="Phosphoglycerate mutase-like"/>
    <property type="match status" value="1"/>
</dbReference>
<evidence type="ECO:0000313" key="1">
    <source>
        <dbReference type="EMBL" id="KHF24296.1"/>
    </source>
</evidence>
<sequence>MKETVIEMIRHGEPVGGSRYRGHGIDDPLSEKGWRQMWESVGEHSGWSRIISSPLTRCAAFANELGKNRQLPVTIHDDLKEIGFGAWEGKTKAQLREERLEEFDAFYRDPVANTPENAEKVMNFHARIGTVFEHLRERYQGEQLLVVAHAGVIRAMITYAVGAPADCMYRLTITNGGISRLRLAPQGVLLDKLNGTAG</sequence>
<dbReference type="RefSeq" id="WP_043118383.1">
    <property type="nucleotide sequence ID" value="NZ_JRAA01000003.1"/>
</dbReference>
<dbReference type="Proteomes" id="UP000030856">
    <property type="component" value="Unassembled WGS sequence"/>
</dbReference>